<comment type="caution">
    <text evidence="3">The sequence shown here is derived from an EMBL/GenBank/DDBJ whole genome shotgun (WGS) entry which is preliminary data.</text>
</comment>
<accession>A0AAN8M2K6</accession>
<dbReference type="Proteomes" id="UP001356427">
    <property type="component" value="Unassembled WGS sequence"/>
</dbReference>
<keyword evidence="4" id="KW-1185">Reference proteome</keyword>
<keyword evidence="2" id="KW-0812">Transmembrane</keyword>
<gene>
    <name evidence="3" type="ORF">J4Q44_G00059020</name>
</gene>
<keyword evidence="2" id="KW-0472">Membrane</keyword>
<feature type="transmembrane region" description="Helical" evidence="2">
    <location>
        <begin position="59"/>
        <end position="77"/>
    </location>
</feature>
<proteinExistence type="predicted"/>
<organism evidence="3 4">
    <name type="scientific">Coregonus suidteri</name>
    <dbReference type="NCBI Taxonomy" id="861788"/>
    <lineage>
        <taxon>Eukaryota</taxon>
        <taxon>Metazoa</taxon>
        <taxon>Chordata</taxon>
        <taxon>Craniata</taxon>
        <taxon>Vertebrata</taxon>
        <taxon>Euteleostomi</taxon>
        <taxon>Actinopterygii</taxon>
        <taxon>Neopterygii</taxon>
        <taxon>Teleostei</taxon>
        <taxon>Protacanthopterygii</taxon>
        <taxon>Salmoniformes</taxon>
        <taxon>Salmonidae</taxon>
        <taxon>Coregoninae</taxon>
        <taxon>Coregonus</taxon>
    </lineage>
</organism>
<sequence length="160" mass="18341">MEWTNGPPPKETSVIFSKLPAWATVGIDISPDELLEYFRAQADEKTPGLLYYIDLLSPYLSPLLLIFVIAAAGYHAYRKVQKWKKWSEADSLSKQLHQGLELKESLAARVREAIQRLEALEEAKRAVRAWGRRGRHHHHCGCGSSTRYHEDSQLDTSQRR</sequence>
<feature type="compositionally biased region" description="Basic and acidic residues" evidence="1">
    <location>
        <begin position="147"/>
        <end position="160"/>
    </location>
</feature>
<reference evidence="3 4" key="1">
    <citation type="submission" date="2021-04" db="EMBL/GenBank/DDBJ databases">
        <authorList>
            <person name="De Guttry C."/>
            <person name="Zahm M."/>
            <person name="Klopp C."/>
            <person name="Cabau C."/>
            <person name="Louis A."/>
            <person name="Berthelot C."/>
            <person name="Parey E."/>
            <person name="Roest Crollius H."/>
            <person name="Montfort J."/>
            <person name="Robinson-Rechavi M."/>
            <person name="Bucao C."/>
            <person name="Bouchez O."/>
            <person name="Gislard M."/>
            <person name="Lluch J."/>
            <person name="Milhes M."/>
            <person name="Lampietro C."/>
            <person name="Lopez Roques C."/>
            <person name="Donnadieu C."/>
            <person name="Braasch I."/>
            <person name="Desvignes T."/>
            <person name="Postlethwait J."/>
            <person name="Bobe J."/>
            <person name="Wedekind C."/>
            <person name="Guiguen Y."/>
        </authorList>
    </citation>
    <scope>NUCLEOTIDE SEQUENCE [LARGE SCALE GENOMIC DNA]</scope>
    <source>
        <strain evidence="3">Cs_M1</strain>
        <tissue evidence="3">Blood</tissue>
    </source>
</reference>
<feature type="region of interest" description="Disordered" evidence="1">
    <location>
        <begin position="135"/>
        <end position="160"/>
    </location>
</feature>
<dbReference type="EMBL" id="JAGTTL010000004">
    <property type="protein sequence ID" value="KAK6323563.1"/>
    <property type="molecule type" value="Genomic_DNA"/>
</dbReference>
<evidence type="ECO:0000313" key="3">
    <source>
        <dbReference type="EMBL" id="KAK6323563.1"/>
    </source>
</evidence>
<protein>
    <submittedName>
        <fullName evidence="3">Uncharacterized protein</fullName>
    </submittedName>
</protein>
<evidence type="ECO:0000313" key="4">
    <source>
        <dbReference type="Proteomes" id="UP001356427"/>
    </source>
</evidence>
<dbReference type="AlphaFoldDB" id="A0AAN8M2K6"/>
<evidence type="ECO:0000256" key="2">
    <source>
        <dbReference type="SAM" id="Phobius"/>
    </source>
</evidence>
<keyword evidence="2" id="KW-1133">Transmembrane helix</keyword>
<evidence type="ECO:0000256" key="1">
    <source>
        <dbReference type="SAM" id="MobiDB-lite"/>
    </source>
</evidence>
<name>A0AAN8M2K6_9TELE</name>